<feature type="compositionally biased region" description="Basic and acidic residues" evidence="1">
    <location>
        <begin position="50"/>
        <end position="70"/>
    </location>
</feature>
<organism evidence="2 3">
    <name type="scientific">Paecilomyces lecythidis</name>
    <dbReference type="NCBI Taxonomy" id="3004212"/>
    <lineage>
        <taxon>Eukaryota</taxon>
        <taxon>Fungi</taxon>
        <taxon>Dikarya</taxon>
        <taxon>Ascomycota</taxon>
        <taxon>Pezizomycotina</taxon>
        <taxon>Eurotiomycetes</taxon>
        <taxon>Eurotiomycetidae</taxon>
        <taxon>Eurotiales</taxon>
        <taxon>Thermoascaceae</taxon>
        <taxon>Paecilomyces</taxon>
    </lineage>
</organism>
<evidence type="ECO:0000256" key="1">
    <source>
        <dbReference type="SAM" id="MobiDB-lite"/>
    </source>
</evidence>
<dbReference type="Proteomes" id="UP001583193">
    <property type="component" value="Unassembled WGS sequence"/>
</dbReference>
<accession>A0ABR3XMN0</accession>
<protein>
    <submittedName>
        <fullName evidence="2">Uncharacterized protein</fullName>
    </submittedName>
</protein>
<feature type="region of interest" description="Disordered" evidence="1">
    <location>
        <begin position="1"/>
        <end position="70"/>
    </location>
</feature>
<gene>
    <name evidence="2" type="ORF">Plec18167_004927</name>
</gene>
<dbReference type="EMBL" id="JAVDPF010000014">
    <property type="protein sequence ID" value="KAL1877238.1"/>
    <property type="molecule type" value="Genomic_DNA"/>
</dbReference>
<proteinExistence type="predicted"/>
<feature type="compositionally biased region" description="Polar residues" evidence="1">
    <location>
        <begin position="39"/>
        <end position="49"/>
    </location>
</feature>
<evidence type="ECO:0000313" key="2">
    <source>
        <dbReference type="EMBL" id="KAL1877238.1"/>
    </source>
</evidence>
<comment type="caution">
    <text evidence="2">The sequence shown here is derived from an EMBL/GenBank/DDBJ whole genome shotgun (WGS) entry which is preliminary data.</text>
</comment>
<name>A0ABR3XMN0_9EURO</name>
<reference evidence="2 3" key="1">
    <citation type="journal article" date="2024" name="IMA Fungus">
        <title>IMA Genome - F19 : A genome assembly and annotation guide to empower mycologists, including annotated draft genome sequences of Ceratocystis pirilliformis, Diaporthe australafricana, Fusarium ophioides, Paecilomyces lecythidis, and Sporothrix stenoceras.</title>
        <authorList>
            <person name="Aylward J."/>
            <person name="Wilson A.M."/>
            <person name="Visagie C.M."/>
            <person name="Spraker J."/>
            <person name="Barnes I."/>
            <person name="Buitendag C."/>
            <person name="Ceriani C."/>
            <person name="Del Mar Angel L."/>
            <person name="du Plessis D."/>
            <person name="Fuchs T."/>
            <person name="Gasser K."/>
            <person name="Kramer D."/>
            <person name="Li W."/>
            <person name="Munsamy K."/>
            <person name="Piso A."/>
            <person name="Price J.L."/>
            <person name="Sonnekus B."/>
            <person name="Thomas C."/>
            <person name="van der Nest A."/>
            <person name="van Dijk A."/>
            <person name="van Heerden A."/>
            <person name="van Vuuren N."/>
            <person name="Yilmaz N."/>
            <person name="Duong T.A."/>
            <person name="van der Merwe N.A."/>
            <person name="Wingfield M.J."/>
            <person name="Wingfield B.D."/>
        </authorList>
    </citation>
    <scope>NUCLEOTIDE SEQUENCE [LARGE SCALE GENOMIC DNA]</scope>
    <source>
        <strain evidence="2 3">CMW 18167</strain>
    </source>
</reference>
<evidence type="ECO:0000313" key="3">
    <source>
        <dbReference type="Proteomes" id="UP001583193"/>
    </source>
</evidence>
<feature type="compositionally biased region" description="Pro residues" evidence="1">
    <location>
        <begin position="1"/>
        <end position="10"/>
    </location>
</feature>
<feature type="compositionally biased region" description="Basic and acidic residues" evidence="1">
    <location>
        <begin position="19"/>
        <end position="34"/>
    </location>
</feature>
<sequence>MNNDTQPPPPADRRRRRASVLEDLMRRGRSRSPDMSRIQYRSRSTNAEQDSTRDDASRPELEQTDLEQERNLDLAREELYEARKCAILAELRMREIDLSMTKAPIWRRLQREFEENGSSSEDYYQARLDMIDALHEIDALKLYVQSIDIDIDELRSKRK</sequence>
<keyword evidence="3" id="KW-1185">Reference proteome</keyword>